<evidence type="ECO:0000313" key="4">
    <source>
        <dbReference type="EMBL" id="MEQ2302767.1"/>
    </source>
</evidence>
<evidence type="ECO:0000313" key="5">
    <source>
        <dbReference type="Proteomes" id="UP001469553"/>
    </source>
</evidence>
<keyword evidence="1" id="KW-1015">Disulfide bond</keyword>
<evidence type="ECO:0000259" key="3">
    <source>
        <dbReference type="SMART" id="SM00181"/>
    </source>
</evidence>
<proteinExistence type="predicted"/>
<gene>
    <name evidence="4" type="ORF">AMECASPLE_010087</name>
</gene>
<dbReference type="Proteomes" id="UP001469553">
    <property type="component" value="Unassembled WGS sequence"/>
</dbReference>
<dbReference type="EMBL" id="JAHRIP010057007">
    <property type="protein sequence ID" value="MEQ2302767.1"/>
    <property type="molecule type" value="Genomic_DNA"/>
</dbReference>
<dbReference type="InterPro" id="IPR052071">
    <property type="entry name" value="SCUB_EGF-like_domain"/>
</dbReference>
<reference evidence="4 5" key="1">
    <citation type="submission" date="2021-06" db="EMBL/GenBank/DDBJ databases">
        <authorList>
            <person name="Palmer J.M."/>
        </authorList>
    </citation>
    <scope>NUCLEOTIDE SEQUENCE [LARGE SCALE GENOMIC DNA]</scope>
    <source>
        <strain evidence="4 5">AS_MEX2019</strain>
        <tissue evidence="4">Muscle</tissue>
    </source>
</reference>
<organism evidence="4 5">
    <name type="scientific">Ameca splendens</name>
    <dbReference type="NCBI Taxonomy" id="208324"/>
    <lineage>
        <taxon>Eukaryota</taxon>
        <taxon>Metazoa</taxon>
        <taxon>Chordata</taxon>
        <taxon>Craniata</taxon>
        <taxon>Vertebrata</taxon>
        <taxon>Euteleostomi</taxon>
        <taxon>Actinopterygii</taxon>
        <taxon>Neopterygii</taxon>
        <taxon>Teleostei</taxon>
        <taxon>Neoteleostei</taxon>
        <taxon>Acanthomorphata</taxon>
        <taxon>Ovalentaria</taxon>
        <taxon>Atherinomorphae</taxon>
        <taxon>Cyprinodontiformes</taxon>
        <taxon>Goodeidae</taxon>
        <taxon>Ameca</taxon>
    </lineage>
</organism>
<feature type="non-terminal residue" evidence="4">
    <location>
        <position position="1"/>
    </location>
</feature>
<dbReference type="PANTHER" id="PTHR24046:SF2">
    <property type="entry name" value="SIGNAL PEPTIDE, CUB AND EGF-LIKE DOMAIN-CONTAINING PROTEIN 3"/>
    <property type="match status" value="1"/>
</dbReference>
<dbReference type="SUPFAM" id="SSF57196">
    <property type="entry name" value="EGF/Laminin"/>
    <property type="match status" value="1"/>
</dbReference>
<dbReference type="Gene3D" id="2.10.25.10">
    <property type="entry name" value="Laminin"/>
    <property type="match status" value="1"/>
</dbReference>
<dbReference type="SMART" id="SM00179">
    <property type="entry name" value="EGF_CA"/>
    <property type="match status" value="1"/>
</dbReference>
<evidence type="ECO:0000256" key="1">
    <source>
        <dbReference type="ARBA" id="ARBA00023157"/>
    </source>
</evidence>
<dbReference type="InterPro" id="IPR000742">
    <property type="entry name" value="EGF"/>
</dbReference>
<comment type="caution">
    <text evidence="4">The sequence shown here is derived from an EMBL/GenBank/DDBJ whole genome shotgun (WGS) entry which is preliminary data.</text>
</comment>
<evidence type="ECO:0000259" key="2">
    <source>
        <dbReference type="SMART" id="SM00179"/>
    </source>
</evidence>
<sequence length="51" mass="5619">VDECSEGNGGCQQICVNMMGSYECRCREGFLLSDNQHTCIQRPKGFGTSDN</sequence>
<dbReference type="PANTHER" id="PTHR24046">
    <property type="entry name" value="SIGNAL PEPTIDE, CUB AND EGF-LIKE DOMAIN-CONTAINING"/>
    <property type="match status" value="1"/>
</dbReference>
<feature type="domain" description="EGF-like" evidence="3">
    <location>
        <begin position="3"/>
        <end position="40"/>
    </location>
</feature>
<protein>
    <recommendedName>
        <fullName evidence="6">EGF-like domain-containing protein</fullName>
    </recommendedName>
</protein>
<dbReference type="SMART" id="SM00181">
    <property type="entry name" value="EGF"/>
    <property type="match status" value="1"/>
</dbReference>
<keyword evidence="5" id="KW-1185">Reference proteome</keyword>
<name>A0ABV0ZA60_9TELE</name>
<accession>A0ABV0ZA60</accession>
<feature type="domain" description="EGF-like calcium-binding" evidence="2">
    <location>
        <begin position="1"/>
        <end position="40"/>
    </location>
</feature>
<dbReference type="InterPro" id="IPR001881">
    <property type="entry name" value="EGF-like_Ca-bd_dom"/>
</dbReference>
<evidence type="ECO:0008006" key="6">
    <source>
        <dbReference type="Google" id="ProtNLM"/>
    </source>
</evidence>
<dbReference type="Pfam" id="PF14670">
    <property type="entry name" value="FXa_inhibition"/>
    <property type="match status" value="1"/>
</dbReference>